<accession>A0ABV1TVE7</accession>
<name>A0ABV1TVE7_9ACTN</name>
<feature type="chain" id="PRO_5047536689" description="Lipoprotein" evidence="1">
    <location>
        <begin position="22"/>
        <end position="179"/>
    </location>
</feature>
<proteinExistence type="predicted"/>
<keyword evidence="1" id="KW-0732">Signal</keyword>
<dbReference type="EMBL" id="JBEOZM010000040">
    <property type="protein sequence ID" value="MER6274014.1"/>
    <property type="molecule type" value="Genomic_DNA"/>
</dbReference>
<gene>
    <name evidence="2" type="ORF">ABT211_43210</name>
</gene>
<feature type="signal peptide" evidence="1">
    <location>
        <begin position="1"/>
        <end position="21"/>
    </location>
</feature>
<organism evidence="2 3">
    <name type="scientific">Streptomyces sp. 900105755</name>
    <dbReference type="NCBI Taxonomy" id="3154389"/>
    <lineage>
        <taxon>Bacteria</taxon>
        <taxon>Bacillati</taxon>
        <taxon>Actinomycetota</taxon>
        <taxon>Actinomycetes</taxon>
        <taxon>Kitasatosporales</taxon>
        <taxon>Streptomycetaceae</taxon>
        <taxon>Streptomyces</taxon>
    </lineage>
</organism>
<dbReference type="PROSITE" id="PS51257">
    <property type="entry name" value="PROKAR_LIPOPROTEIN"/>
    <property type="match status" value="1"/>
</dbReference>
<keyword evidence="3" id="KW-1185">Reference proteome</keyword>
<evidence type="ECO:0000313" key="3">
    <source>
        <dbReference type="Proteomes" id="UP001490365"/>
    </source>
</evidence>
<evidence type="ECO:0008006" key="4">
    <source>
        <dbReference type="Google" id="ProtNLM"/>
    </source>
</evidence>
<sequence length="179" mass="18524">MPRFALPTLTLAVAVSLTACAGSTKTAGAVGPTGASTREIAVAQTSAPAAVTAGQALIALRKAVPTARFTGTVTAANDPNHLLGRPGQYTSKVTFSDSRIAASDTEGLDQGDVERGGAVEVFASADDAARRMTYIQSVTKSMPAFAEYDYRHDTVLVRISKFLTPSQAEAYKKAADALG</sequence>
<evidence type="ECO:0000256" key="1">
    <source>
        <dbReference type="SAM" id="SignalP"/>
    </source>
</evidence>
<reference evidence="2 3" key="1">
    <citation type="submission" date="2024-06" db="EMBL/GenBank/DDBJ databases">
        <title>The Natural Products Discovery Center: Release of the First 8490 Sequenced Strains for Exploring Actinobacteria Biosynthetic Diversity.</title>
        <authorList>
            <person name="Kalkreuter E."/>
            <person name="Kautsar S.A."/>
            <person name="Yang D."/>
            <person name="Bader C.D."/>
            <person name="Teijaro C.N."/>
            <person name="Fluegel L."/>
            <person name="Davis C.M."/>
            <person name="Simpson J.R."/>
            <person name="Lauterbach L."/>
            <person name="Steele A.D."/>
            <person name="Gui C."/>
            <person name="Meng S."/>
            <person name="Li G."/>
            <person name="Viehrig K."/>
            <person name="Ye F."/>
            <person name="Su P."/>
            <person name="Kiefer A.F."/>
            <person name="Nichols A."/>
            <person name="Cepeda A.J."/>
            <person name="Yan W."/>
            <person name="Fan B."/>
            <person name="Jiang Y."/>
            <person name="Adhikari A."/>
            <person name="Zheng C.-J."/>
            <person name="Schuster L."/>
            <person name="Cowan T.M."/>
            <person name="Smanski M.J."/>
            <person name="Chevrette M.G."/>
            <person name="De Carvalho L.P.S."/>
            <person name="Shen B."/>
        </authorList>
    </citation>
    <scope>NUCLEOTIDE SEQUENCE [LARGE SCALE GENOMIC DNA]</scope>
    <source>
        <strain evidence="2 3">NPDC001694</strain>
    </source>
</reference>
<dbReference type="Proteomes" id="UP001490365">
    <property type="component" value="Unassembled WGS sequence"/>
</dbReference>
<evidence type="ECO:0000313" key="2">
    <source>
        <dbReference type="EMBL" id="MER6274014.1"/>
    </source>
</evidence>
<comment type="caution">
    <text evidence="2">The sequence shown here is derived from an EMBL/GenBank/DDBJ whole genome shotgun (WGS) entry which is preliminary data.</text>
</comment>
<dbReference type="RefSeq" id="WP_351962247.1">
    <property type="nucleotide sequence ID" value="NZ_JBEOZM010000040.1"/>
</dbReference>
<protein>
    <recommendedName>
        <fullName evidence="4">Lipoprotein</fullName>
    </recommendedName>
</protein>